<sequence>MSSDEGQVAVGAAWNLSVILAAAYVPQGPDLDLAFDLETGEAMPFGGPRAGWMMDDSGEISING</sequence>
<organism evidence="1 2">
    <name type="scientific">Microbacterium panaciterrae</name>
    <dbReference type="NCBI Taxonomy" id="985759"/>
    <lineage>
        <taxon>Bacteria</taxon>
        <taxon>Bacillati</taxon>
        <taxon>Actinomycetota</taxon>
        <taxon>Actinomycetes</taxon>
        <taxon>Micrococcales</taxon>
        <taxon>Microbacteriaceae</taxon>
        <taxon>Microbacterium</taxon>
    </lineage>
</organism>
<proteinExistence type="predicted"/>
<comment type="caution">
    <text evidence="1">The sequence shown here is derived from an EMBL/GenBank/DDBJ whole genome shotgun (WGS) entry which is preliminary data.</text>
</comment>
<dbReference type="RefSeq" id="WP_345186791.1">
    <property type="nucleotide sequence ID" value="NZ_BAABGP010000014.1"/>
</dbReference>
<dbReference type="Proteomes" id="UP001500731">
    <property type="component" value="Unassembled WGS sequence"/>
</dbReference>
<gene>
    <name evidence="1" type="ORF">GCM10023171_21270</name>
</gene>
<accession>A0ABP8PG27</accession>
<keyword evidence="2" id="KW-1185">Reference proteome</keyword>
<protein>
    <submittedName>
        <fullName evidence="1">Uncharacterized protein</fullName>
    </submittedName>
</protein>
<name>A0ABP8PG27_9MICO</name>
<evidence type="ECO:0000313" key="2">
    <source>
        <dbReference type="Proteomes" id="UP001500731"/>
    </source>
</evidence>
<reference evidence="2" key="1">
    <citation type="journal article" date="2019" name="Int. J. Syst. Evol. Microbiol.">
        <title>The Global Catalogue of Microorganisms (GCM) 10K type strain sequencing project: providing services to taxonomists for standard genome sequencing and annotation.</title>
        <authorList>
            <consortium name="The Broad Institute Genomics Platform"/>
            <consortium name="The Broad Institute Genome Sequencing Center for Infectious Disease"/>
            <person name="Wu L."/>
            <person name="Ma J."/>
        </authorList>
    </citation>
    <scope>NUCLEOTIDE SEQUENCE [LARGE SCALE GENOMIC DNA]</scope>
    <source>
        <strain evidence="2">JCM 17839</strain>
    </source>
</reference>
<dbReference type="EMBL" id="BAABGP010000014">
    <property type="protein sequence ID" value="GAA4486007.1"/>
    <property type="molecule type" value="Genomic_DNA"/>
</dbReference>
<evidence type="ECO:0000313" key="1">
    <source>
        <dbReference type="EMBL" id="GAA4486007.1"/>
    </source>
</evidence>